<name>A0AB34LDJ8_PARDI</name>
<accession>A0AB34LDJ8</accession>
<comment type="caution">
    <text evidence="1">The sequence shown here is derived from an EMBL/GenBank/DDBJ whole genome shotgun (WGS) entry which is preliminary data.</text>
</comment>
<gene>
    <name evidence="1" type="ORF">M091_4804</name>
</gene>
<dbReference type="Proteomes" id="UP000027850">
    <property type="component" value="Unassembled WGS sequence"/>
</dbReference>
<reference evidence="1 2" key="1">
    <citation type="submission" date="2014-04" db="EMBL/GenBank/DDBJ databases">
        <authorList>
            <person name="Sears C."/>
            <person name="Carroll K."/>
            <person name="Sack B.R."/>
            <person name="Qadri F."/>
            <person name="Myers L.L."/>
            <person name="Chung G.-T."/>
            <person name="Escheverria P."/>
            <person name="Fraser C.M."/>
            <person name="Sadzewicz L."/>
            <person name="Shefchek K.A."/>
            <person name="Tallon L."/>
            <person name="Das S.P."/>
            <person name="Daugherty S."/>
            <person name="Mongodin E.F."/>
        </authorList>
    </citation>
    <scope>NUCLEOTIDE SEQUENCE [LARGE SCALE GENOMIC DNA]</scope>
    <source>
        <strain evidence="1 2">3776 D15 i</strain>
    </source>
</reference>
<sequence length="61" mass="7255">MESDGILKVLKQNICMKIKDRVEITSILAIRRTLLMNISSMCFRLIFMIDAVYNHFRYPFL</sequence>
<protein>
    <submittedName>
        <fullName evidence="1">Uncharacterized protein</fullName>
    </submittedName>
</protein>
<dbReference type="AlphaFoldDB" id="A0AB34LDJ8"/>
<organism evidence="1 2">
    <name type="scientific">Parabacteroides distasonis str. 3776 D15 i</name>
    <dbReference type="NCBI Taxonomy" id="1339342"/>
    <lineage>
        <taxon>Bacteria</taxon>
        <taxon>Pseudomonadati</taxon>
        <taxon>Bacteroidota</taxon>
        <taxon>Bacteroidia</taxon>
        <taxon>Bacteroidales</taxon>
        <taxon>Tannerellaceae</taxon>
        <taxon>Parabacteroides</taxon>
    </lineage>
</organism>
<dbReference type="EMBL" id="JNHK01000068">
    <property type="protein sequence ID" value="KDS38576.1"/>
    <property type="molecule type" value="Genomic_DNA"/>
</dbReference>
<proteinExistence type="predicted"/>
<evidence type="ECO:0000313" key="2">
    <source>
        <dbReference type="Proteomes" id="UP000027850"/>
    </source>
</evidence>
<evidence type="ECO:0000313" key="1">
    <source>
        <dbReference type="EMBL" id="KDS38576.1"/>
    </source>
</evidence>